<evidence type="ECO:0000313" key="2">
    <source>
        <dbReference type="EMBL" id="MFB9110571.1"/>
    </source>
</evidence>
<dbReference type="RefSeq" id="WP_379681141.1">
    <property type="nucleotide sequence ID" value="NZ_JBHMFE010000045.1"/>
</dbReference>
<name>A0ABV5HF92_9FLAO</name>
<reference evidence="2 3" key="1">
    <citation type="submission" date="2024-09" db="EMBL/GenBank/DDBJ databases">
        <authorList>
            <person name="Sun Q."/>
            <person name="Mori K."/>
        </authorList>
    </citation>
    <scope>NUCLEOTIDE SEQUENCE [LARGE SCALE GENOMIC DNA]</scope>
    <source>
        <strain evidence="2 3">CECT 8365</strain>
    </source>
</reference>
<dbReference type="Proteomes" id="UP001589562">
    <property type="component" value="Unassembled WGS sequence"/>
</dbReference>
<protein>
    <submittedName>
        <fullName evidence="2">Uncharacterized protein</fullName>
    </submittedName>
</protein>
<feature type="transmembrane region" description="Helical" evidence="1">
    <location>
        <begin position="55"/>
        <end position="85"/>
    </location>
</feature>
<sequence length="219" mass="24592">MKEQVKYFAKISSIAIFSFIKINLLGFVNTLICCTIGCFLLSANVGHAAHTNSGALILLVFFTSKPVGTTLLVLIFLAPFLYIILGNKYIISKVVHRLIKDKSESTITPLLDKVLTKFKENQPDGLKKGADLGLAKIKLLNQVKSETDNKWLKKVLLFGLKKIKLDDVDLSQDKIELKDIIKTKTINALHNTTEPSRKGILAILFLQWIFLLIIWIIKV</sequence>
<feature type="transmembrane region" description="Helical" evidence="1">
    <location>
        <begin position="199"/>
        <end position="217"/>
    </location>
</feature>
<feature type="transmembrane region" description="Helical" evidence="1">
    <location>
        <begin position="20"/>
        <end position="43"/>
    </location>
</feature>
<dbReference type="EMBL" id="JBHMFE010000045">
    <property type="protein sequence ID" value="MFB9110571.1"/>
    <property type="molecule type" value="Genomic_DNA"/>
</dbReference>
<gene>
    <name evidence="2" type="ORF">ACFFVK_18460</name>
</gene>
<keyword evidence="1" id="KW-0812">Transmembrane</keyword>
<organism evidence="2 3">
    <name type="scientific">Flavobacterium gyeonganense</name>
    <dbReference type="NCBI Taxonomy" id="1310418"/>
    <lineage>
        <taxon>Bacteria</taxon>
        <taxon>Pseudomonadati</taxon>
        <taxon>Bacteroidota</taxon>
        <taxon>Flavobacteriia</taxon>
        <taxon>Flavobacteriales</taxon>
        <taxon>Flavobacteriaceae</taxon>
        <taxon>Flavobacterium</taxon>
    </lineage>
</organism>
<accession>A0ABV5HF92</accession>
<keyword evidence="1" id="KW-1133">Transmembrane helix</keyword>
<keyword evidence="1" id="KW-0472">Membrane</keyword>
<comment type="caution">
    <text evidence="2">The sequence shown here is derived from an EMBL/GenBank/DDBJ whole genome shotgun (WGS) entry which is preliminary data.</text>
</comment>
<evidence type="ECO:0000256" key="1">
    <source>
        <dbReference type="SAM" id="Phobius"/>
    </source>
</evidence>
<proteinExistence type="predicted"/>
<evidence type="ECO:0000313" key="3">
    <source>
        <dbReference type="Proteomes" id="UP001589562"/>
    </source>
</evidence>
<keyword evidence="3" id="KW-1185">Reference proteome</keyword>